<dbReference type="EMBL" id="JAPFFF010000006">
    <property type="protein sequence ID" value="KAK8888134.1"/>
    <property type="molecule type" value="Genomic_DNA"/>
</dbReference>
<gene>
    <name evidence="3" type="ORF">M9Y10_039196</name>
</gene>
<evidence type="ECO:0000313" key="4">
    <source>
        <dbReference type="Proteomes" id="UP001470230"/>
    </source>
</evidence>
<dbReference type="InterPro" id="IPR011990">
    <property type="entry name" value="TPR-like_helical_dom_sf"/>
</dbReference>
<dbReference type="Pfam" id="PF00069">
    <property type="entry name" value="Pkinase"/>
    <property type="match status" value="1"/>
</dbReference>
<feature type="domain" description="Protein kinase" evidence="2">
    <location>
        <begin position="177"/>
        <end position="455"/>
    </location>
</feature>
<dbReference type="PROSITE" id="PS50011">
    <property type="entry name" value="PROTEIN_KINASE_DOM"/>
    <property type="match status" value="1"/>
</dbReference>
<dbReference type="Gene3D" id="1.25.40.10">
    <property type="entry name" value="Tetratricopeptide repeat domain"/>
    <property type="match status" value="1"/>
</dbReference>
<dbReference type="InterPro" id="IPR050767">
    <property type="entry name" value="Sel1_AlgK"/>
</dbReference>
<dbReference type="SUPFAM" id="SSF81901">
    <property type="entry name" value="HCP-like"/>
    <property type="match status" value="1"/>
</dbReference>
<dbReference type="InterPro" id="IPR006597">
    <property type="entry name" value="Sel1-like"/>
</dbReference>
<dbReference type="Proteomes" id="UP001470230">
    <property type="component" value="Unassembled WGS sequence"/>
</dbReference>
<dbReference type="CDD" id="cd00180">
    <property type="entry name" value="PKc"/>
    <property type="match status" value="1"/>
</dbReference>
<evidence type="ECO:0000259" key="2">
    <source>
        <dbReference type="PROSITE" id="PS50011"/>
    </source>
</evidence>
<reference evidence="3 4" key="1">
    <citation type="submission" date="2024-04" db="EMBL/GenBank/DDBJ databases">
        <title>Tritrichomonas musculus Genome.</title>
        <authorList>
            <person name="Alves-Ferreira E."/>
            <person name="Grigg M."/>
            <person name="Lorenzi H."/>
            <person name="Galac M."/>
        </authorList>
    </citation>
    <scope>NUCLEOTIDE SEQUENCE [LARGE SCALE GENOMIC DNA]</scope>
    <source>
        <strain evidence="3 4">EAF2021</strain>
    </source>
</reference>
<sequence length="623" mass="73354">MDSLKIKDIDYFVSRNDPEILSNYEIIDSTRLLYKNKNIFYANIENVILKIDEFKVTTGIMIGRFFITKGVLFLFILDNQIIIINRTDFQLLQPFFLKNKSNVRLYFLDDECKKDFEQMIANNYPLINNKKDNFDHKNLNQEIICQLIKLIITKSQIRTQNRYKENKQNFIPTDFRFNLTDFIEISQMGVNVEYSAKICLYFNIKDQFLYVLKSFKKYDSELKRQYDHEIAFYESINNENPLVSKCYGKMHTLKEEIIIIEYIEGPTLLDFIKKLNEKISFNDLFRIVCQIIIAIEYAQKKGFVLRDLKPNNIIIDSQNDAIFIDFDRSRQILDEEENTGNIGSDLYAAPEIYLKNEFSMKSDIFSLGKIIEFILMKIESKKDFELFINEYNLEYKKLVEIKNKSIKEEASMRPDISNIVEDIFLFNPITKPNSKTTIILNDLFSKRIKLIEPFIKASNDFLNCMKQVYFIKKDEDNKDVSLNFDKTIHYLSILADQNDSNAQCILGGIYLQDELAPLDITKAIYYLMLSTDQNNAYAQFLLGDLYCSPLINHQDIEKAIHYLTLSSNQNNAEAQFLLGFIYYEGKYVLRDIKKALNFFTLSLKQNNSKAALYIGYVYYKHLM</sequence>
<dbReference type="PANTHER" id="PTHR11102:SF147">
    <property type="entry name" value="SEL1L ADAPTOR SUBUNIT OF ERAD E3 UBIQUITIN LIGASE"/>
    <property type="match status" value="1"/>
</dbReference>
<accession>A0ABR2KAJ5</accession>
<dbReference type="InterPro" id="IPR000719">
    <property type="entry name" value="Prot_kinase_dom"/>
</dbReference>
<evidence type="ECO:0000256" key="1">
    <source>
        <dbReference type="ARBA" id="ARBA00038101"/>
    </source>
</evidence>
<protein>
    <recommendedName>
        <fullName evidence="2">Protein kinase domain-containing protein</fullName>
    </recommendedName>
</protein>
<dbReference type="SUPFAM" id="SSF56112">
    <property type="entry name" value="Protein kinase-like (PK-like)"/>
    <property type="match status" value="1"/>
</dbReference>
<keyword evidence="4" id="KW-1185">Reference proteome</keyword>
<name>A0ABR2KAJ5_9EUKA</name>
<dbReference type="Pfam" id="PF08238">
    <property type="entry name" value="Sel1"/>
    <property type="match status" value="3"/>
</dbReference>
<comment type="caution">
    <text evidence="3">The sequence shown here is derived from an EMBL/GenBank/DDBJ whole genome shotgun (WGS) entry which is preliminary data.</text>
</comment>
<organism evidence="3 4">
    <name type="scientific">Tritrichomonas musculus</name>
    <dbReference type="NCBI Taxonomy" id="1915356"/>
    <lineage>
        <taxon>Eukaryota</taxon>
        <taxon>Metamonada</taxon>
        <taxon>Parabasalia</taxon>
        <taxon>Tritrichomonadida</taxon>
        <taxon>Tritrichomonadidae</taxon>
        <taxon>Tritrichomonas</taxon>
    </lineage>
</organism>
<dbReference type="SMART" id="SM00671">
    <property type="entry name" value="SEL1"/>
    <property type="match status" value="3"/>
</dbReference>
<dbReference type="SMART" id="SM00220">
    <property type="entry name" value="S_TKc"/>
    <property type="match status" value="1"/>
</dbReference>
<dbReference type="InterPro" id="IPR011009">
    <property type="entry name" value="Kinase-like_dom_sf"/>
</dbReference>
<comment type="similarity">
    <text evidence="1">Belongs to the sel-1 family.</text>
</comment>
<evidence type="ECO:0000313" key="3">
    <source>
        <dbReference type="EMBL" id="KAK8888134.1"/>
    </source>
</evidence>
<proteinExistence type="inferred from homology"/>
<dbReference type="PANTHER" id="PTHR11102">
    <property type="entry name" value="SEL-1-LIKE PROTEIN"/>
    <property type="match status" value="1"/>
</dbReference>
<dbReference type="Gene3D" id="1.10.510.10">
    <property type="entry name" value="Transferase(Phosphotransferase) domain 1"/>
    <property type="match status" value="1"/>
</dbReference>